<name>D7NFJ0_9BACT</name>
<protein>
    <submittedName>
        <fullName evidence="1">Uncharacterized protein</fullName>
    </submittedName>
</protein>
<organism evidence="1 2">
    <name type="scientific">Segatella oris C735</name>
    <dbReference type="NCBI Taxonomy" id="563008"/>
    <lineage>
        <taxon>Bacteria</taxon>
        <taxon>Pseudomonadati</taxon>
        <taxon>Bacteroidota</taxon>
        <taxon>Bacteroidia</taxon>
        <taxon>Bacteroidales</taxon>
        <taxon>Prevotellaceae</taxon>
        <taxon>Segatella</taxon>
    </lineage>
</organism>
<dbReference type="AlphaFoldDB" id="D7NFJ0"/>
<keyword evidence="2" id="KW-1185">Reference proteome</keyword>
<gene>
    <name evidence="1" type="ORF">HMPREF0665_02331</name>
</gene>
<sequence>MCKSTYFIEYSEDKQYIFLVRTKKPRWRMVLNKDEFDADKLAASLRKAAEFLTKRNNYE</sequence>
<dbReference type="Proteomes" id="UP000003805">
    <property type="component" value="Unassembled WGS sequence"/>
</dbReference>
<evidence type="ECO:0000313" key="1">
    <source>
        <dbReference type="EMBL" id="EFI47635.1"/>
    </source>
</evidence>
<evidence type="ECO:0000313" key="2">
    <source>
        <dbReference type="Proteomes" id="UP000003805"/>
    </source>
</evidence>
<dbReference type="HOGENOM" id="CLU_2975533_0_0_10"/>
<proteinExistence type="predicted"/>
<accession>D7NFJ0</accession>
<reference evidence="1 2" key="1">
    <citation type="submission" date="2010-02" db="EMBL/GenBank/DDBJ databases">
        <title>The Genome Sequence of Prevotella oris strain C735.</title>
        <authorList>
            <consortium name="The Broad Institute Genome Sequencing Platform"/>
            <person name="Ward D."/>
            <person name="Feldgarden M."/>
            <person name="Earl A."/>
            <person name="Young S.K."/>
            <person name="Zeng Q."/>
            <person name="Koehrsen M."/>
            <person name="Alvarado L."/>
            <person name="Berlin A."/>
            <person name="Bochicchio J."/>
            <person name="Borenstein D."/>
            <person name="Chapman S.B."/>
            <person name="Chen Z."/>
            <person name="Engels R."/>
            <person name="Freedman E."/>
            <person name="Gellesch M."/>
            <person name="Goldberg J."/>
            <person name="Griggs A."/>
            <person name="Gujja S."/>
            <person name="Heilman E."/>
            <person name="Heiman D."/>
            <person name="Hepburn T."/>
            <person name="Howarth C."/>
            <person name="Jen D."/>
            <person name="Larson L."/>
            <person name="Mehta T."/>
            <person name="Park D."/>
            <person name="Pearson M."/>
            <person name="Roberts A."/>
            <person name="Saif S."/>
            <person name="Shea T."/>
            <person name="Shenoy N."/>
            <person name="Sisk P."/>
            <person name="Stolte C."/>
            <person name="Sykes S."/>
            <person name="Thomson T."/>
            <person name="Walk T."/>
            <person name="White J."/>
            <person name="Yandava C."/>
            <person name="Sibley C.D."/>
            <person name="Field T.R."/>
            <person name="Grinwis M."/>
            <person name="Eshaghurshan C.S."/>
            <person name="Surette M.G."/>
            <person name="Haas B."/>
            <person name="Nusbaum C."/>
            <person name="Birren B."/>
        </authorList>
    </citation>
    <scope>NUCLEOTIDE SEQUENCE [LARGE SCALE GENOMIC DNA]</scope>
    <source>
        <strain evidence="1 2">C735</strain>
    </source>
</reference>
<dbReference type="EMBL" id="GL349573">
    <property type="protein sequence ID" value="EFI47635.1"/>
    <property type="molecule type" value="Genomic_DNA"/>
</dbReference>